<feature type="compositionally biased region" description="Polar residues" evidence="1">
    <location>
        <begin position="344"/>
        <end position="363"/>
    </location>
</feature>
<reference evidence="2" key="1">
    <citation type="submission" date="2024-06" db="EMBL/GenBank/DDBJ databases">
        <authorList>
            <person name="Liu X."/>
            <person name="Lenzi L."/>
            <person name="Haldenby T S."/>
            <person name="Uol C."/>
        </authorList>
    </citation>
    <scope>NUCLEOTIDE SEQUENCE</scope>
</reference>
<sequence>MNELTCNSICQLLCCPPLPSKIAAKLAFMPPPASYQLVPVKDNDEEKLSLTFAPFLKESFIHFFPSDTEVTVATTRKGSKIATVYMHLNPSTKLTFLLSHGNAVDLGLMINFMHELGSKLGVNMMCYDYSGYGASTGKPLEKNLYADAECALSVLRTKFSVPLDQIILYGQSIGTVPTVYLATMFKVAAVVLHSPLMSGLRVAFPRLKRNYCCDVFSNVVRAPRIVSPTLIIHGTNDEIIHPAHALKLYELLPNALEPLFIRGAGHNDCELYEEYLIRLEYLVHVEVPAPLYDTVRSRFDLTHDSGRPNSPMSLNPHLSSASHPSSASHRTSAPPTFWHHFRSPQGSKSSRISPLPTQSQCTSSVISPKMSAALPNGISRAVAEGGETKTYTKSATSSWLRRRGMHGSYRYMGKAKRKDKSGNVTAQDASLNAKNVNDTNARPVSISTPQLSRQSTAQLSDYSESMHTPTSWFFTDSNSSRSDIC</sequence>
<dbReference type="Proteomes" id="UP001497525">
    <property type="component" value="Unassembled WGS sequence"/>
</dbReference>
<comment type="caution">
    <text evidence="2">The sequence shown here is derived from an EMBL/GenBank/DDBJ whole genome shotgun (WGS) entry which is preliminary data.</text>
</comment>
<dbReference type="PANTHER" id="PTHR12277:SF81">
    <property type="entry name" value="PROTEIN ABHD13"/>
    <property type="match status" value="1"/>
</dbReference>
<dbReference type="GO" id="GO:0008474">
    <property type="term" value="F:palmitoyl-(protein) hydrolase activity"/>
    <property type="evidence" value="ECO:0007669"/>
    <property type="project" value="TreeGrafter"/>
</dbReference>
<protein>
    <recommendedName>
        <fullName evidence="4">Serine aminopeptidase S33 domain-containing protein</fullName>
    </recommendedName>
</protein>
<feature type="compositionally biased region" description="Low complexity" evidence="1">
    <location>
        <begin position="313"/>
        <end position="336"/>
    </location>
</feature>
<dbReference type="Gene3D" id="3.40.50.1820">
    <property type="entry name" value="alpha/beta hydrolase"/>
    <property type="match status" value="1"/>
</dbReference>
<feature type="region of interest" description="Disordered" evidence="1">
    <location>
        <begin position="303"/>
        <end position="363"/>
    </location>
</feature>
<dbReference type="PANTHER" id="PTHR12277">
    <property type="entry name" value="ALPHA/BETA HYDROLASE DOMAIN-CONTAINING PROTEIN"/>
    <property type="match status" value="1"/>
</dbReference>
<dbReference type="EMBL" id="CAXLJL010000134">
    <property type="protein sequence ID" value="CAL5132735.1"/>
    <property type="molecule type" value="Genomic_DNA"/>
</dbReference>
<evidence type="ECO:0008006" key="4">
    <source>
        <dbReference type="Google" id="ProtNLM"/>
    </source>
</evidence>
<evidence type="ECO:0000256" key="1">
    <source>
        <dbReference type="SAM" id="MobiDB-lite"/>
    </source>
</evidence>
<dbReference type="AlphaFoldDB" id="A0AAV2T8M5"/>
<evidence type="ECO:0000313" key="3">
    <source>
        <dbReference type="Proteomes" id="UP001497525"/>
    </source>
</evidence>
<dbReference type="InterPro" id="IPR029058">
    <property type="entry name" value="AB_hydrolase_fold"/>
</dbReference>
<name>A0AAV2T8M5_CALDB</name>
<evidence type="ECO:0000313" key="2">
    <source>
        <dbReference type="EMBL" id="CAL5132735.1"/>
    </source>
</evidence>
<dbReference type="GO" id="GO:0005886">
    <property type="term" value="C:plasma membrane"/>
    <property type="evidence" value="ECO:0007669"/>
    <property type="project" value="TreeGrafter"/>
</dbReference>
<accession>A0AAV2T8M5</accession>
<organism evidence="2 3">
    <name type="scientific">Calicophoron daubneyi</name>
    <name type="common">Rumen fluke</name>
    <name type="synonym">Paramphistomum daubneyi</name>
    <dbReference type="NCBI Taxonomy" id="300641"/>
    <lineage>
        <taxon>Eukaryota</taxon>
        <taxon>Metazoa</taxon>
        <taxon>Spiralia</taxon>
        <taxon>Lophotrochozoa</taxon>
        <taxon>Platyhelminthes</taxon>
        <taxon>Trematoda</taxon>
        <taxon>Digenea</taxon>
        <taxon>Plagiorchiida</taxon>
        <taxon>Pronocephalata</taxon>
        <taxon>Paramphistomoidea</taxon>
        <taxon>Paramphistomidae</taxon>
        <taxon>Calicophoron</taxon>
    </lineage>
</organism>
<dbReference type="SUPFAM" id="SSF53474">
    <property type="entry name" value="alpha/beta-Hydrolases"/>
    <property type="match status" value="1"/>
</dbReference>
<proteinExistence type="predicted"/>
<dbReference type="GO" id="GO:0010008">
    <property type="term" value="C:endosome membrane"/>
    <property type="evidence" value="ECO:0007669"/>
    <property type="project" value="TreeGrafter"/>
</dbReference>
<gene>
    <name evidence="2" type="ORF">CDAUBV1_LOCUS5576</name>
</gene>